<feature type="transmembrane region" description="Helical" evidence="2">
    <location>
        <begin position="71"/>
        <end position="89"/>
    </location>
</feature>
<evidence type="ECO:0000256" key="2">
    <source>
        <dbReference type="SAM" id="Phobius"/>
    </source>
</evidence>
<organism evidence="3">
    <name type="scientific">Muribaculaceae bacterium Z82</name>
    <dbReference type="NCBI Taxonomy" id="2304548"/>
    <lineage>
        <taxon>Bacteria</taxon>
        <taxon>Pseudomonadati</taxon>
        <taxon>Bacteroidota</taxon>
        <taxon>Bacteroidia</taxon>
        <taxon>Bacteroidales</taxon>
        <taxon>Muribaculaceae</taxon>
    </lineage>
</organism>
<gene>
    <name evidence="3" type="ORF">D1639_08610</name>
</gene>
<feature type="compositionally biased region" description="Basic and acidic residues" evidence="1">
    <location>
        <begin position="1"/>
        <end position="24"/>
    </location>
</feature>
<reference evidence="3" key="1">
    <citation type="submission" date="2018-08" db="EMBL/GenBank/DDBJ databases">
        <title>Murine metabolic-syndrome-specific gut microbial biobank.</title>
        <authorList>
            <person name="Liu C."/>
        </authorList>
    </citation>
    <scope>NUCLEOTIDE SEQUENCE [LARGE SCALE GENOMIC DNA]</scope>
    <source>
        <strain evidence="3">Z82</strain>
    </source>
</reference>
<feature type="transmembrane region" description="Helical" evidence="2">
    <location>
        <begin position="40"/>
        <end position="59"/>
    </location>
</feature>
<name>A0A7C9N9F2_9BACT</name>
<proteinExistence type="predicted"/>
<comment type="caution">
    <text evidence="3">The sequence shown here is derived from an EMBL/GenBank/DDBJ whole genome shotgun (WGS) entry which is preliminary data.</text>
</comment>
<sequence length="93" mass="10716">MAEDDRRAGDWLHRDQRRRAREEGPLQQPGSAPAKWYDQTFWIVVFLVVFWPAGIVLAWRSRWPLAGKLLATLFVVACIYLALSMQAYVRGLG</sequence>
<protein>
    <submittedName>
        <fullName evidence="3">Holotricin-3</fullName>
    </submittedName>
</protein>
<dbReference type="EMBL" id="QWKH01000072">
    <property type="protein sequence ID" value="NBI35085.1"/>
    <property type="molecule type" value="Genomic_DNA"/>
</dbReference>
<evidence type="ECO:0000256" key="1">
    <source>
        <dbReference type="SAM" id="MobiDB-lite"/>
    </source>
</evidence>
<keyword evidence="2" id="KW-0812">Transmembrane</keyword>
<feature type="region of interest" description="Disordered" evidence="1">
    <location>
        <begin position="1"/>
        <end position="33"/>
    </location>
</feature>
<evidence type="ECO:0000313" key="3">
    <source>
        <dbReference type="EMBL" id="NBI35085.1"/>
    </source>
</evidence>
<keyword evidence="2" id="KW-1133">Transmembrane helix</keyword>
<keyword evidence="2" id="KW-0472">Membrane</keyword>
<accession>A0A7C9N9F2</accession>
<dbReference type="AlphaFoldDB" id="A0A7C9N9F2"/>